<evidence type="ECO:0000313" key="1">
    <source>
        <dbReference type="EMBL" id="KAI0065709.1"/>
    </source>
</evidence>
<name>A0ACB8T9W8_9AGAM</name>
<accession>A0ACB8T9W8</accession>
<reference evidence="1" key="1">
    <citation type="submission" date="2021-03" db="EMBL/GenBank/DDBJ databases">
        <authorList>
            <consortium name="DOE Joint Genome Institute"/>
            <person name="Ahrendt S."/>
            <person name="Looney B.P."/>
            <person name="Miyauchi S."/>
            <person name="Morin E."/>
            <person name="Drula E."/>
            <person name="Courty P.E."/>
            <person name="Chicoki N."/>
            <person name="Fauchery L."/>
            <person name="Kohler A."/>
            <person name="Kuo A."/>
            <person name="Labutti K."/>
            <person name="Pangilinan J."/>
            <person name="Lipzen A."/>
            <person name="Riley R."/>
            <person name="Andreopoulos W."/>
            <person name="He G."/>
            <person name="Johnson J."/>
            <person name="Barry K.W."/>
            <person name="Grigoriev I.V."/>
            <person name="Nagy L."/>
            <person name="Hibbett D."/>
            <person name="Henrissat B."/>
            <person name="Matheny P.B."/>
            <person name="Labbe J."/>
            <person name="Martin F."/>
        </authorList>
    </citation>
    <scope>NUCLEOTIDE SEQUENCE</scope>
    <source>
        <strain evidence="1">HHB10654</strain>
    </source>
</reference>
<protein>
    <submittedName>
        <fullName evidence="1">Uncharacterized protein</fullName>
    </submittedName>
</protein>
<gene>
    <name evidence="1" type="ORF">BV25DRAFT_1587564</name>
</gene>
<sequence>MPRLPPELLLHVFRFAPLDVLLVLRRVSKLTCTLSTPIAFRVIRCITTVPSMKALKALLAQPNIAEHVQEIDFHEELPIHHEREWLANHVQESLAGLNTLPALRTLSYNYHPYLGRQYTNFYGFTTERLWSHQIQVSAIRPLFNTSTPYRNLHTLRINNIIRFSVDPPAEHFVGLRELCLSVARTTRYENDDMMATVRAVHIPRLLQSADATTLTSLTLHQLNDIRVPPGIALSRVRFPHLARLTLQHAFYGANTGPEPFIVAHAASLVHVELHLCKILFNQNMKAPTRTWADVYGAFREKLVRLRQLKVTGNGAQYAHWDEEDEVWVYWRDPEYSDRDAKSLKQLMDVMAR</sequence>
<reference evidence="1" key="2">
    <citation type="journal article" date="2022" name="New Phytol.">
        <title>Evolutionary transition to the ectomycorrhizal habit in the genomes of a hyperdiverse lineage of mushroom-forming fungi.</title>
        <authorList>
            <person name="Looney B."/>
            <person name="Miyauchi S."/>
            <person name="Morin E."/>
            <person name="Drula E."/>
            <person name="Courty P.E."/>
            <person name="Kohler A."/>
            <person name="Kuo A."/>
            <person name="LaButti K."/>
            <person name="Pangilinan J."/>
            <person name="Lipzen A."/>
            <person name="Riley R."/>
            <person name="Andreopoulos W."/>
            <person name="He G."/>
            <person name="Johnson J."/>
            <person name="Nolan M."/>
            <person name="Tritt A."/>
            <person name="Barry K.W."/>
            <person name="Grigoriev I.V."/>
            <person name="Nagy L.G."/>
            <person name="Hibbett D."/>
            <person name="Henrissat B."/>
            <person name="Matheny P.B."/>
            <person name="Labbe J."/>
            <person name="Martin F.M."/>
        </authorList>
    </citation>
    <scope>NUCLEOTIDE SEQUENCE</scope>
    <source>
        <strain evidence="1">HHB10654</strain>
    </source>
</reference>
<evidence type="ECO:0000313" key="2">
    <source>
        <dbReference type="Proteomes" id="UP000814140"/>
    </source>
</evidence>
<keyword evidence="2" id="KW-1185">Reference proteome</keyword>
<comment type="caution">
    <text evidence="1">The sequence shown here is derived from an EMBL/GenBank/DDBJ whole genome shotgun (WGS) entry which is preliminary data.</text>
</comment>
<proteinExistence type="predicted"/>
<organism evidence="1 2">
    <name type="scientific">Artomyces pyxidatus</name>
    <dbReference type="NCBI Taxonomy" id="48021"/>
    <lineage>
        <taxon>Eukaryota</taxon>
        <taxon>Fungi</taxon>
        <taxon>Dikarya</taxon>
        <taxon>Basidiomycota</taxon>
        <taxon>Agaricomycotina</taxon>
        <taxon>Agaricomycetes</taxon>
        <taxon>Russulales</taxon>
        <taxon>Auriscalpiaceae</taxon>
        <taxon>Artomyces</taxon>
    </lineage>
</organism>
<dbReference type="EMBL" id="MU277194">
    <property type="protein sequence ID" value="KAI0065709.1"/>
    <property type="molecule type" value="Genomic_DNA"/>
</dbReference>
<dbReference type="Proteomes" id="UP000814140">
    <property type="component" value="Unassembled WGS sequence"/>
</dbReference>